<feature type="compositionally biased region" description="Low complexity" evidence="1">
    <location>
        <begin position="36"/>
        <end position="73"/>
    </location>
</feature>
<feature type="region of interest" description="Disordered" evidence="1">
    <location>
        <begin position="208"/>
        <end position="255"/>
    </location>
</feature>
<dbReference type="OrthoDB" id="2619143at2"/>
<feature type="compositionally biased region" description="Polar residues" evidence="1">
    <location>
        <begin position="236"/>
        <end position="255"/>
    </location>
</feature>
<feature type="region of interest" description="Disordered" evidence="1">
    <location>
        <begin position="34"/>
        <end position="105"/>
    </location>
</feature>
<keyword evidence="3" id="KW-1185">Reference proteome</keyword>
<dbReference type="AlphaFoldDB" id="A0A329MMT5"/>
<feature type="compositionally biased region" description="Low complexity" evidence="1">
    <location>
        <begin position="208"/>
        <end position="217"/>
    </location>
</feature>
<evidence type="ECO:0000313" key="3">
    <source>
        <dbReference type="Proteomes" id="UP000250369"/>
    </source>
</evidence>
<name>A0A329MMT5_9BACL</name>
<protein>
    <submittedName>
        <fullName evidence="2">Uncharacterized protein</fullName>
    </submittedName>
</protein>
<comment type="caution">
    <text evidence="2">The sequence shown here is derived from an EMBL/GenBank/DDBJ whole genome shotgun (WGS) entry which is preliminary data.</text>
</comment>
<dbReference type="Proteomes" id="UP000250369">
    <property type="component" value="Unassembled WGS sequence"/>
</dbReference>
<sequence>MNNSYQQSQFRGGAQTSQYQGMQKFQPTGFVTSVYGQNQGQSQGQAGQGFGYSTTQYQPSSSYSAYQPQSQQSFHTASYMGNQPGHDSYKRSDSQMPSQSSYIPSAASYGSFGSSSYTNQTSYAPQSAQSFHLANYRGNEQGHDSYLHSDSQTPAQSQYGGAGSQYQPSFMSGSSQYQSGYAGGNAQYQPSFTSVTSQYQPMTSGFAQYGQQAQNQQSFHTANYRGDQQGHDNYLRSDSSTPSSYGMMNNSGFAR</sequence>
<evidence type="ECO:0000256" key="1">
    <source>
        <dbReference type="SAM" id="MobiDB-lite"/>
    </source>
</evidence>
<gene>
    <name evidence="2" type="ORF">DQG23_18405</name>
</gene>
<feature type="region of interest" description="Disordered" evidence="1">
    <location>
        <begin position="132"/>
        <end position="189"/>
    </location>
</feature>
<dbReference type="EMBL" id="QMFB01000010">
    <property type="protein sequence ID" value="RAV20023.1"/>
    <property type="molecule type" value="Genomic_DNA"/>
</dbReference>
<evidence type="ECO:0000313" key="2">
    <source>
        <dbReference type="EMBL" id="RAV20023.1"/>
    </source>
</evidence>
<feature type="compositionally biased region" description="Polar residues" evidence="1">
    <location>
        <begin position="94"/>
        <end position="103"/>
    </location>
</feature>
<feature type="region of interest" description="Disordered" evidence="1">
    <location>
        <begin position="1"/>
        <end position="21"/>
    </location>
</feature>
<proteinExistence type="predicted"/>
<accession>A0A329MMT5</accession>
<feature type="compositionally biased region" description="Low complexity" evidence="1">
    <location>
        <begin position="154"/>
        <end position="180"/>
    </location>
</feature>
<reference evidence="2 3" key="1">
    <citation type="journal article" date="2009" name="Int. J. Syst. Evol. Microbiol.">
        <title>Paenibacillus contaminans sp. nov., isolated from a contaminated laboratory plate.</title>
        <authorList>
            <person name="Chou J.H."/>
            <person name="Lee J.H."/>
            <person name="Lin M.C."/>
            <person name="Chang P.S."/>
            <person name="Arun A.B."/>
            <person name="Young C.C."/>
            <person name="Chen W.M."/>
        </authorList>
    </citation>
    <scope>NUCLEOTIDE SEQUENCE [LARGE SCALE GENOMIC DNA]</scope>
    <source>
        <strain evidence="2 3">CKOBP-6</strain>
    </source>
</reference>
<organism evidence="2 3">
    <name type="scientific">Paenibacillus contaminans</name>
    <dbReference type="NCBI Taxonomy" id="450362"/>
    <lineage>
        <taxon>Bacteria</taxon>
        <taxon>Bacillati</taxon>
        <taxon>Bacillota</taxon>
        <taxon>Bacilli</taxon>
        <taxon>Bacillales</taxon>
        <taxon>Paenibacillaceae</taxon>
        <taxon>Paenibacillus</taxon>
    </lineage>
</organism>